<sequence>MTEIAADAAVVASNAASSHPSAVTTLGMLQKQNGQPRRLRPPVVLVNTATRDEPRVPLRQESREELRTNSEKVSRRESRVNLRGLFSRSKTSGQDARASIADFGNWPPFYPPWVETAHAKNAPPQSLLPRITQEQSLPPQQPVATAPALQEQLLASQPIEPTHLSTSSTARPKRPTASLRSRTPGPSARATARDSLATWDPPPLFQAYPQAVKHAQLPICTTPIDALKRLQAAITDGSRAEAIGSLKDRPSVADKTVEKPKRRHRRNASDSSIKLEWGSKIYVLVTSGYLLQYAAEGSFDRLPEKILPISHESAAFASDLIPGCHWVLRICASTNAEGVQALESRSIFSRFPFRGSERRHASTFLMVFNGAEEMEAWITVLRREIEQLGGKKHLSETGKPKAEQVAVNLRSQVSQRNLVVRDPERFSRVLNPGDVSRMIRCPPSQINTQAAHPRLSQHLQAPALLHEREAIGDDTSTTTSVYSQDDRQLESLRGGTGNRNSYISTGQRTVMTSDSSSPPSSPVRGSFLSNDADEEEKHKTSPATSPAPVPVPVAKPTSALIESPKSRPRPNAAAISERRQSMQLLASSQRLTDVRLLPMQLPSQQAPLDEASQRPEASISSYNTLPTIPNFSVPHLGSTRYSAVITHSSASGLTPYTVSMQEPQYHTNSVLTRPPRDVLRNQPPLIPPAVRNNRRRLPPPSLASSRPLSVVTDQATFHIESPYNVHEEAAVDTPLCNRNMSSPCHGSEMSDTPALNTSWKSFSSGDTMSPSSAHSPHSSLQWPSERFSSPSVAHESNDARFSGRNAVSEAQMRAGPRRQSSMLSLRSTGDACASFEGIAAPQRNSIAWPVSRYNAISPQLPDNGRAAWSTRPSSSHSRPQLRATSMPRQSMAPPTSSGSNWSFTGHGTDEYRRPGMFVRPGTSNLDDVHITSDSKPFATSTSMPSVYPTSIRQSASTFGGAVSSDTDRGRSEVKLEQQASNPSLSAPTSNMTIMSRDHGVHVRGRSLSTSKANLSRPDEPQLANGLPPLPPPTSALPPPLMPPPTCALPPPPAPPPTRALPPLPAKVSVGQAV</sequence>
<feature type="compositionally biased region" description="Polar residues" evidence="1">
    <location>
        <begin position="977"/>
        <end position="991"/>
    </location>
</feature>
<feature type="compositionally biased region" description="Basic and acidic residues" evidence="1">
    <location>
        <begin position="965"/>
        <end position="975"/>
    </location>
</feature>
<protein>
    <recommendedName>
        <fullName evidence="4">Peptidase family m20 m25 m40 protein</fullName>
    </recommendedName>
</protein>
<gene>
    <name evidence="2" type="ORF">SEPCBS57363_004243</name>
</gene>
<dbReference type="Proteomes" id="UP001642501">
    <property type="component" value="Unassembled WGS sequence"/>
</dbReference>
<feature type="region of interest" description="Disordered" evidence="1">
    <location>
        <begin position="245"/>
        <end position="269"/>
    </location>
</feature>
<evidence type="ECO:0000313" key="2">
    <source>
        <dbReference type="EMBL" id="CAK7270716.1"/>
    </source>
</evidence>
<feature type="compositionally biased region" description="Low complexity" evidence="1">
    <location>
        <begin position="769"/>
        <end position="779"/>
    </location>
</feature>
<evidence type="ECO:0000313" key="3">
    <source>
        <dbReference type="Proteomes" id="UP001642501"/>
    </source>
</evidence>
<name>A0ABP0DT32_9PEZI</name>
<feature type="compositionally biased region" description="Pro residues" evidence="1">
    <location>
        <begin position="1027"/>
        <end position="1064"/>
    </location>
</feature>
<comment type="caution">
    <text evidence="2">The sequence shown here is derived from an EMBL/GenBank/DDBJ whole genome shotgun (WGS) entry which is preliminary data.</text>
</comment>
<keyword evidence="3" id="KW-1185">Reference proteome</keyword>
<reference evidence="2 3" key="1">
    <citation type="submission" date="2024-01" db="EMBL/GenBank/DDBJ databases">
        <authorList>
            <person name="Allen C."/>
            <person name="Tagirdzhanova G."/>
        </authorList>
    </citation>
    <scope>NUCLEOTIDE SEQUENCE [LARGE SCALE GENOMIC DNA]</scope>
    <source>
        <strain evidence="2 3">CBS 573.63</strain>
    </source>
</reference>
<feature type="region of interest" description="Disordered" evidence="1">
    <location>
        <begin position="674"/>
        <end position="708"/>
    </location>
</feature>
<organism evidence="2 3">
    <name type="scientific">Sporothrix epigloea</name>
    <dbReference type="NCBI Taxonomy" id="1892477"/>
    <lineage>
        <taxon>Eukaryota</taxon>
        <taxon>Fungi</taxon>
        <taxon>Dikarya</taxon>
        <taxon>Ascomycota</taxon>
        <taxon>Pezizomycotina</taxon>
        <taxon>Sordariomycetes</taxon>
        <taxon>Sordariomycetidae</taxon>
        <taxon>Ophiostomatales</taxon>
        <taxon>Ophiostomataceae</taxon>
        <taxon>Sporothrix</taxon>
    </lineage>
</organism>
<evidence type="ECO:0008006" key="4">
    <source>
        <dbReference type="Google" id="ProtNLM"/>
    </source>
</evidence>
<feature type="region of interest" description="Disordered" evidence="1">
    <location>
        <begin position="470"/>
        <end position="576"/>
    </location>
</feature>
<feature type="region of interest" description="Disordered" evidence="1">
    <location>
        <begin position="859"/>
        <end position="930"/>
    </location>
</feature>
<feature type="region of interest" description="Disordered" evidence="1">
    <location>
        <begin position="160"/>
        <end position="198"/>
    </location>
</feature>
<feature type="region of interest" description="Disordered" evidence="1">
    <location>
        <begin position="951"/>
        <end position="991"/>
    </location>
</feature>
<evidence type="ECO:0000256" key="1">
    <source>
        <dbReference type="SAM" id="MobiDB-lite"/>
    </source>
</evidence>
<feature type="compositionally biased region" description="Polar residues" evidence="1">
    <location>
        <begin position="780"/>
        <end position="791"/>
    </location>
</feature>
<accession>A0ABP0DT32</accession>
<proteinExistence type="predicted"/>
<feature type="compositionally biased region" description="Polar residues" evidence="1">
    <location>
        <begin position="498"/>
        <end position="512"/>
    </location>
</feature>
<feature type="compositionally biased region" description="Polar residues" evidence="1">
    <location>
        <begin position="742"/>
        <end position="768"/>
    </location>
</feature>
<feature type="region of interest" description="Disordered" evidence="1">
    <location>
        <begin position="1008"/>
        <end position="1073"/>
    </location>
</feature>
<feature type="region of interest" description="Disordered" evidence="1">
    <location>
        <begin position="742"/>
        <end position="824"/>
    </location>
</feature>
<feature type="compositionally biased region" description="Polar residues" evidence="1">
    <location>
        <begin position="870"/>
        <end position="905"/>
    </location>
</feature>
<dbReference type="EMBL" id="CAWUOM010000076">
    <property type="protein sequence ID" value="CAK7270716.1"/>
    <property type="molecule type" value="Genomic_DNA"/>
</dbReference>
<feature type="compositionally biased region" description="Polar residues" evidence="1">
    <location>
        <begin position="474"/>
        <end position="483"/>
    </location>
</feature>
<feature type="compositionally biased region" description="Basic and acidic residues" evidence="1">
    <location>
        <begin position="246"/>
        <end position="259"/>
    </location>
</feature>